<accession>A0A8X6QC79</accession>
<evidence type="ECO:0000313" key="1">
    <source>
        <dbReference type="EMBL" id="GFU11320.1"/>
    </source>
</evidence>
<dbReference type="AlphaFoldDB" id="A0A8X6QC79"/>
<protein>
    <submittedName>
        <fullName evidence="1">Uncharacterized protein</fullName>
    </submittedName>
</protein>
<reference evidence="1" key="1">
    <citation type="submission" date="2020-08" db="EMBL/GenBank/DDBJ databases">
        <title>Multicomponent nature underlies the extraordinary mechanical properties of spider dragline silk.</title>
        <authorList>
            <person name="Kono N."/>
            <person name="Nakamura H."/>
            <person name="Mori M."/>
            <person name="Yoshida Y."/>
            <person name="Ohtoshi R."/>
            <person name="Malay A.D."/>
            <person name="Moran D.A.P."/>
            <person name="Tomita M."/>
            <person name="Numata K."/>
            <person name="Arakawa K."/>
        </authorList>
    </citation>
    <scope>NUCLEOTIDE SEQUENCE</scope>
</reference>
<keyword evidence="2" id="KW-1185">Reference proteome</keyword>
<name>A0A8X6QC79_NEPPI</name>
<gene>
    <name evidence="1" type="ORF">NPIL_329011</name>
</gene>
<comment type="caution">
    <text evidence="1">The sequence shown here is derived from an EMBL/GenBank/DDBJ whole genome shotgun (WGS) entry which is preliminary data.</text>
</comment>
<organism evidence="1 2">
    <name type="scientific">Nephila pilipes</name>
    <name type="common">Giant wood spider</name>
    <name type="synonym">Nephila maculata</name>
    <dbReference type="NCBI Taxonomy" id="299642"/>
    <lineage>
        <taxon>Eukaryota</taxon>
        <taxon>Metazoa</taxon>
        <taxon>Ecdysozoa</taxon>
        <taxon>Arthropoda</taxon>
        <taxon>Chelicerata</taxon>
        <taxon>Arachnida</taxon>
        <taxon>Araneae</taxon>
        <taxon>Araneomorphae</taxon>
        <taxon>Entelegynae</taxon>
        <taxon>Araneoidea</taxon>
        <taxon>Nephilidae</taxon>
        <taxon>Nephila</taxon>
    </lineage>
</organism>
<proteinExistence type="predicted"/>
<evidence type="ECO:0000313" key="2">
    <source>
        <dbReference type="Proteomes" id="UP000887013"/>
    </source>
</evidence>
<dbReference type="EMBL" id="BMAW01125201">
    <property type="protein sequence ID" value="GFU11320.1"/>
    <property type="molecule type" value="Genomic_DNA"/>
</dbReference>
<dbReference type="Proteomes" id="UP000887013">
    <property type="component" value="Unassembled WGS sequence"/>
</dbReference>
<sequence>MGNREALAQIEDAHSIIGLIKEVSVLLSVFEKTSYYIPYMVLVICNFLNLSRGTLHMLCKTKFSLREQLPNTSDFLSFNCVKSFKASFGRFILSFRSFVRFSKFADVPSRYVSASSASLKLRHQHNMQLFCL</sequence>